<dbReference type="PANTHER" id="PTHR43591:SF92">
    <property type="entry name" value="METHYLTRANSFERASE TYPE 11 DOMAIN-CONTAINING PROTEIN"/>
    <property type="match status" value="1"/>
</dbReference>
<dbReference type="AlphaFoldDB" id="A0A136ITX6"/>
<feature type="domain" description="Methyltransferase type 11" evidence="3">
    <location>
        <begin position="791"/>
        <end position="865"/>
    </location>
</feature>
<dbReference type="Proteomes" id="UP000070501">
    <property type="component" value="Unassembled WGS sequence"/>
</dbReference>
<dbReference type="SUPFAM" id="SSF53335">
    <property type="entry name" value="S-adenosyl-L-methionine-dependent methyltransferases"/>
    <property type="match status" value="1"/>
</dbReference>
<dbReference type="Pfam" id="PF08241">
    <property type="entry name" value="Methyltransf_11"/>
    <property type="match status" value="1"/>
</dbReference>
<dbReference type="CDD" id="cd02440">
    <property type="entry name" value="AdoMet_MTases"/>
    <property type="match status" value="1"/>
</dbReference>
<comment type="similarity">
    <text evidence="1">Belongs to the methyltransferase superfamily. LaeA methyltransferase family.</text>
</comment>
<gene>
    <name evidence="4" type="ORF">Micbo1qcDRAFT_166906</name>
</gene>
<organism evidence="4 5">
    <name type="scientific">Microdochium bolleyi</name>
    <dbReference type="NCBI Taxonomy" id="196109"/>
    <lineage>
        <taxon>Eukaryota</taxon>
        <taxon>Fungi</taxon>
        <taxon>Dikarya</taxon>
        <taxon>Ascomycota</taxon>
        <taxon>Pezizomycotina</taxon>
        <taxon>Sordariomycetes</taxon>
        <taxon>Xylariomycetidae</taxon>
        <taxon>Xylariales</taxon>
        <taxon>Microdochiaceae</taxon>
        <taxon>Microdochium</taxon>
    </lineage>
</organism>
<dbReference type="InParanoid" id="A0A136ITX6"/>
<feature type="region of interest" description="Disordered" evidence="2">
    <location>
        <begin position="356"/>
        <end position="387"/>
    </location>
</feature>
<reference evidence="5" key="1">
    <citation type="submission" date="2016-02" db="EMBL/GenBank/DDBJ databases">
        <title>Draft genome sequence of Microdochium bolleyi, a fungal endophyte of beachgrass.</title>
        <authorList>
            <consortium name="DOE Joint Genome Institute"/>
            <person name="David A.S."/>
            <person name="May G."/>
            <person name="Haridas S."/>
            <person name="Lim J."/>
            <person name="Wang M."/>
            <person name="Labutti K."/>
            <person name="Lipzen A."/>
            <person name="Barry K."/>
            <person name="Grigoriev I.V."/>
        </authorList>
    </citation>
    <scope>NUCLEOTIDE SEQUENCE [LARGE SCALE GENOMIC DNA]</scope>
    <source>
        <strain evidence="5">J235TASD1</strain>
    </source>
</reference>
<dbReference type="InterPro" id="IPR013216">
    <property type="entry name" value="Methyltransf_11"/>
</dbReference>
<dbReference type="EMBL" id="KQ964259">
    <property type="protein sequence ID" value="KXJ88249.1"/>
    <property type="molecule type" value="Genomic_DNA"/>
</dbReference>
<evidence type="ECO:0000313" key="5">
    <source>
        <dbReference type="Proteomes" id="UP000070501"/>
    </source>
</evidence>
<dbReference type="GO" id="GO:0008757">
    <property type="term" value="F:S-adenosylmethionine-dependent methyltransferase activity"/>
    <property type="evidence" value="ECO:0007669"/>
    <property type="project" value="InterPro"/>
</dbReference>
<dbReference type="Gene3D" id="3.40.50.150">
    <property type="entry name" value="Vaccinia Virus protein VP39"/>
    <property type="match status" value="1"/>
</dbReference>
<dbReference type="PANTHER" id="PTHR43591">
    <property type="entry name" value="METHYLTRANSFERASE"/>
    <property type="match status" value="1"/>
</dbReference>
<keyword evidence="5" id="KW-1185">Reference proteome</keyword>
<evidence type="ECO:0000259" key="3">
    <source>
        <dbReference type="Pfam" id="PF08241"/>
    </source>
</evidence>
<protein>
    <recommendedName>
        <fullName evidence="3">Methyltransferase type 11 domain-containing protein</fullName>
    </recommendedName>
</protein>
<dbReference type="InterPro" id="IPR029063">
    <property type="entry name" value="SAM-dependent_MTases_sf"/>
</dbReference>
<accession>A0A136ITX6</accession>
<name>A0A136ITX6_9PEZI</name>
<evidence type="ECO:0000256" key="2">
    <source>
        <dbReference type="SAM" id="MobiDB-lite"/>
    </source>
</evidence>
<feature type="region of interest" description="Disordered" evidence="2">
    <location>
        <begin position="144"/>
        <end position="164"/>
    </location>
</feature>
<proteinExistence type="inferred from homology"/>
<feature type="compositionally biased region" description="Polar residues" evidence="2">
    <location>
        <begin position="365"/>
        <end position="377"/>
    </location>
</feature>
<dbReference type="STRING" id="196109.A0A136ITX6"/>
<sequence length="1052" mass="115522">MAEHLILLPSTTYQPPAPAPVRRHGMALNTIMEEGSAQRARQHHGLKLANLPVERPSFVTQSSQEKITQWLSPQSDHFPTPRGFHFMSAPILPESPSAASMEYDEESVGNNSPSASFSSSIPWNRMSLSTVITEFDDIYDVSDEEDRRKSVRRTGSLKRYNSSRSSIKRNLTPLTIPEERESNVVEAWSGAPDFKKLTSPVPVTPSHKVEMSPAVMSYMQAQQIQDVPTISAPPSLDGSLSSEQMATMSAPPTPIIGAEDDPPTADWSGVHLQPGALETLHALSAGDGDEEYHPEQVIEIPEERMPEMSQQTPRAITSSLLRPTLRLSTGSHQEQHQQATQPHVMGLSALDIPSPGGFFEGLSPRSRSTWHTSSTASGEDDIAPPTSTTAEQFYRCPWTEVSSAPPPPPVPAFVQQQHIRPAMVIPPPPPRPSNITIPLPPPPPLPKTTEQLVEVRSTISDGMPTARPTILEQVVVAHDMTTAGEPITARRIPEWIEASISSETLVDQQSSAAEDITEIVTTYDPQYTKKLQDEALSNLDRTELWLMAQKVYLQGVQPVDDVDAKAASSSKGLDSEDADFVPELEPFQTLVEAKKTVRFSEFAPKPATSAGNIPRSLPSRLARQESAYYRAFQDYLIRTRSQDAFVHRQPRFEALQAQRVSLRDSHRNQLLGKFQLSVVPQSAKKRMSANVVRGDDVLVDDFDKLRREKESEAMTQTAISTWHVAATKALNGGKLFSAPIAKRLARLSRMGSVAATRARILDLGGQITCDWAWHCAFTYPNTKVYTVTTKKIRQVSNSNIRGPPNHRQVAVERFTKLPFPDAHFDLVSARELQSVLKAAGENGGQDEWDACLAECYRVLKPGGYLDFSVMDSDIVNAGPLGLARSVEFGFALRTMGYEPNPTRTFLSKVAGAGFADTKRAWVCLPMGSAPKTPAQRELMVRDSSTGVERSLALEAMVQGSTEAAAGVAGLAGSLVWERWLLRTEMEKVVCEGQLNMVVLPEHEIREAGAAALEGVHGIVEEGRRCGAGWRVLNGFARKPRGDEGVLEIRLDA</sequence>
<evidence type="ECO:0000256" key="1">
    <source>
        <dbReference type="ARBA" id="ARBA00038158"/>
    </source>
</evidence>
<dbReference type="OrthoDB" id="10256176at2759"/>
<evidence type="ECO:0000313" key="4">
    <source>
        <dbReference type="EMBL" id="KXJ88249.1"/>
    </source>
</evidence>